<feature type="compositionally biased region" description="Basic and acidic residues" evidence="6">
    <location>
        <begin position="246"/>
        <end position="256"/>
    </location>
</feature>
<feature type="compositionally biased region" description="Basic and acidic residues" evidence="6">
    <location>
        <begin position="1721"/>
        <end position="1730"/>
    </location>
</feature>
<evidence type="ECO:0000313" key="9">
    <source>
        <dbReference type="Proteomes" id="UP000261600"/>
    </source>
</evidence>
<feature type="region of interest" description="Disordered" evidence="6">
    <location>
        <begin position="1895"/>
        <end position="1922"/>
    </location>
</feature>
<feature type="domain" description="A kinase-anchoring proteins AKAP-5 and AKAP-12 calmodulin (CaM)-binding" evidence="7">
    <location>
        <begin position="388"/>
        <end position="408"/>
    </location>
</feature>
<dbReference type="InterPro" id="IPR028540">
    <property type="entry name" value="AKAP12"/>
</dbReference>
<evidence type="ECO:0000256" key="4">
    <source>
        <dbReference type="ARBA" id="ARBA00023136"/>
    </source>
</evidence>
<dbReference type="PANTHER" id="PTHR23209:SF4">
    <property type="entry name" value="A-KINASE ANCHOR PROTEIN 12"/>
    <property type="match status" value="1"/>
</dbReference>
<keyword evidence="4" id="KW-0472">Membrane</keyword>
<feature type="region of interest" description="Disordered" evidence="6">
    <location>
        <begin position="1352"/>
        <end position="1384"/>
    </location>
</feature>
<feature type="region of interest" description="Disordered" evidence="6">
    <location>
        <begin position="1"/>
        <end position="81"/>
    </location>
</feature>
<sequence>MGTAQSAQREGKKDSTAEEESGKVDDSQTGKHVEHKVSSILSPDRDVTGAEGPIKEEVPLENVTVNEKESPNEEVPLVEMDAKQNDINESFRRFFSNIGLKMTVKMGSTERTSDVPVETHKEKPDRSEEDTTKETENENAEEKSDLKAEHKTYYDSACPTLTTVKSQDLVENVEENATETKHGVCSENVGGTTNLSLVEHEKAQQDATPEEEIVVSSIKSFFTTGIFSGLRKKKKPRENEATENELVDKRKTETVETAKTLEGQQQDEEGISQGAETEHKEDELKEDILTTASTQTTDEEQPPSTDPSTITVIESEILGSQEKDKVQASPLKRLLSGSSLKKLSKKQRGRKSSDAKLSDSVEHVSDQLLSSTESTENQKEESPAGEEDGAWVSFKNLVTPKKRMKSSSSSNEETQIPSSAQESKSSEGEQISDHSTEEGKRRKDSSVSWEAVLCGSRRRRSRKTSDSEDETPPVESDNNKQELPVQGSNEDDEILTCYPKQAGSPSDGDGGSTWKSFKKLVTPIRKVKDVDERHDIIKSDSEVIQDDSSFAMKKLLPGRKKRKSVEKRDQVSSDETYEEVTSGDEDTETPAVVPLSEFDSAETGVHIQTQVKDNKDPLENGTSTTPASNEEPEDLTELISKHQQLSDIPEEGVITETMVTPTSFTEMPLRDDTIAEDVVEITSEAITALEPVDISQTDESEMISAVSQLSESSKTSGNTTPVPAEYDIKDTEVLLQHVVEIISINPQADPVCSDEIHTERIAVSVSHQILETFVKGEATVLELHRRLEATAINTGLYVEEPDAVHELAATAQTASISEVKEAVYTETVSKGSTEQFHPADTAVDEVHEANIKHPEESIKELKSTNESHAQLRCLSEVTEATSTEMLPENVVDEGSLIEEHQAETETSQTDFQKAESAAKVEEETKNGAVEHKVQTMLTRKAEIIEIISDQVQADDQDQPPVVEEEWQAVTAVEAATLNSEEGPVRLAEKEVISEAIPAGEAATNEPKEEMESFIELNFDPEKENELQTHAAKTENVQVPEISEAVQETALEAEIGSMQVQEKKIAVSVDIPPAETVTDEPKQTAEQPTEVCIEPVNNEPAVDAPITDHHQVTKVLKAALDLKEGSVQPLKKQPKTVKEGPKVETEPLSEVTFEPVDASKTEPEVLQDVQVMKQDSEQCSVVSFEKEVKLEEMITFHPSISGEPTQAAEGSAEPEEEPPVEDTKTEHVQEPDVLPCDVKDTMPEKEILEGASTSLSGHVVTQSMEEGSTQEPEKQVQLEDAPKPKTNDAIASVTAKTEIEALAEVKQGLEINEDKETEGIPQDVLIGQDDRGPEVVDKLQTLSAAHIPFSNVEASSAHDSEKRVTSEETPASCADNASVTHEPKHEVQVTVEGENQGELPGADIITAVTQHAIAAQVITCDLKDVSAVTPDVMIKKTSEMEEPLRETTANEVEFKQEAETATPLVKHNVTETAKEASVVVMMHVASVELEDSHRIQVQVVDADVKSAEMIVDSVLEAEVTEVKEVIDVCHETVKAVDSLFTTKKIEGRLIEETKANIQEVIYHVKEKLSLEDQSRFQDQIVNLEQEVINQDGVTEVTEMVGSELNEVENQNLIEDTTIHDCKDDLEEPKAELAKCEAGVTAEEAKLSSEELDVKKIHEKAQTSQICLSQIVTPSSAGLLVPQNTGIISSICNLEFPSSLLESKLNIQFGQTMAPSSPPPTTERAEQVKETDVSEVNVQAVAEREKSLNATQRPESQKQTALPEVSVQATEGTQPEIAKLDSAQRAAIMTQPVVLDTSIQAMETMESGQETKSTERVAPNVQGTEPAQLVKQTKKREVFVCQPLLSDKETKAKESVKQKENENDSDVWTDAEEDFYTKEEAGVSLVRVEALLEHQTEEVKAGPDHKFKMAPTSKTREEETQQEMYKTGVTCETEDEGEDFSVALEHPESATRSITTVE</sequence>
<feature type="region of interest" description="Disordered" evidence="6">
    <location>
        <begin position="1709"/>
        <end position="1731"/>
    </location>
</feature>
<feature type="compositionally biased region" description="Basic and acidic residues" evidence="6">
    <location>
        <begin position="9"/>
        <end position="58"/>
    </location>
</feature>
<feature type="region of interest" description="Disordered" evidence="6">
    <location>
        <begin position="1248"/>
        <end position="1285"/>
    </location>
</feature>
<dbReference type="GO" id="GO:0090036">
    <property type="term" value="P:regulation of protein kinase C signaling"/>
    <property type="evidence" value="ECO:0007669"/>
    <property type="project" value="InterPro"/>
</dbReference>
<dbReference type="GO" id="GO:0005516">
    <property type="term" value="F:calmodulin binding"/>
    <property type="evidence" value="ECO:0007669"/>
    <property type="project" value="UniProtKB-KW"/>
</dbReference>
<feature type="compositionally biased region" description="Polar residues" evidence="6">
    <location>
        <begin position="1746"/>
        <end position="1758"/>
    </location>
</feature>
<feature type="region of interest" description="Disordered" evidence="6">
    <location>
        <begin position="1195"/>
        <end position="1228"/>
    </location>
</feature>
<name>A0A3Q3K6Q0_MONAL</name>
<dbReference type="GO" id="GO:0016020">
    <property type="term" value="C:membrane"/>
    <property type="evidence" value="ECO:0007669"/>
    <property type="project" value="UniProtKB-SubCell"/>
</dbReference>
<feature type="compositionally biased region" description="Polar residues" evidence="6">
    <location>
        <begin position="1250"/>
        <end position="1269"/>
    </location>
</feature>
<feature type="region of interest" description="Disordered" evidence="6">
    <location>
        <begin position="1743"/>
        <end position="1768"/>
    </location>
</feature>
<evidence type="ECO:0000256" key="5">
    <source>
        <dbReference type="ARBA" id="ARBA00023288"/>
    </source>
</evidence>
<feature type="region of interest" description="Disordered" evidence="6">
    <location>
        <begin position="546"/>
        <end position="590"/>
    </location>
</feature>
<evidence type="ECO:0000256" key="6">
    <source>
        <dbReference type="SAM" id="MobiDB-lite"/>
    </source>
</evidence>
<dbReference type="Ensembl" id="ENSMALT00000029210.1">
    <property type="protein sequence ID" value="ENSMALP00000028690.1"/>
    <property type="gene ID" value="ENSMALG00000019856.1"/>
</dbReference>
<reference evidence="8" key="1">
    <citation type="submission" date="2025-08" db="UniProtKB">
        <authorList>
            <consortium name="Ensembl"/>
        </authorList>
    </citation>
    <scope>IDENTIFICATION</scope>
</reference>
<dbReference type="Proteomes" id="UP000261600">
    <property type="component" value="Unplaced"/>
</dbReference>
<feature type="compositionally biased region" description="Basic and acidic residues" evidence="6">
    <location>
        <begin position="111"/>
        <end position="151"/>
    </location>
</feature>
<feature type="region of interest" description="Disordered" evidence="6">
    <location>
        <begin position="1805"/>
        <end position="1827"/>
    </location>
</feature>
<feature type="compositionally biased region" description="Acidic residues" evidence="6">
    <location>
        <begin position="575"/>
        <end position="588"/>
    </location>
</feature>
<feature type="region of interest" description="Disordered" evidence="6">
    <location>
        <begin position="608"/>
        <end position="633"/>
    </location>
</feature>
<keyword evidence="9" id="KW-1185">Reference proteome</keyword>
<dbReference type="Pfam" id="PF03832">
    <property type="entry name" value="WSK"/>
    <property type="match status" value="1"/>
</dbReference>
<evidence type="ECO:0000313" key="8">
    <source>
        <dbReference type="Ensembl" id="ENSMALP00000028690.1"/>
    </source>
</evidence>
<accession>A0A3Q3K6Q0</accession>
<keyword evidence="2" id="KW-0597">Phosphoprotein</keyword>
<feature type="region of interest" description="Disordered" evidence="6">
    <location>
        <begin position="107"/>
        <end position="151"/>
    </location>
</feature>
<feature type="compositionally biased region" description="Basic and acidic residues" evidence="6">
    <location>
        <begin position="1355"/>
        <end position="1365"/>
    </location>
</feature>
<feature type="domain" description="A kinase-anchoring proteins AKAP-5 and AKAP-12 calmodulin (CaM)-binding" evidence="7">
    <location>
        <begin position="511"/>
        <end position="531"/>
    </location>
</feature>
<dbReference type="GO" id="GO:0005737">
    <property type="term" value="C:cytoplasm"/>
    <property type="evidence" value="ECO:0007669"/>
    <property type="project" value="TreeGrafter"/>
</dbReference>
<feature type="compositionally biased region" description="Basic and acidic residues" evidence="6">
    <location>
        <begin position="424"/>
        <end position="445"/>
    </location>
</feature>
<dbReference type="GO" id="GO:0051018">
    <property type="term" value="F:protein kinase A binding"/>
    <property type="evidence" value="ECO:0007669"/>
    <property type="project" value="InterPro"/>
</dbReference>
<feature type="region of interest" description="Disordered" evidence="6">
    <location>
        <begin position="1129"/>
        <end position="1151"/>
    </location>
</feature>
<dbReference type="PANTHER" id="PTHR23209">
    <property type="entry name" value="A-KINASE ANCHOR PROTEIN 12"/>
    <property type="match status" value="1"/>
</dbReference>
<feature type="compositionally biased region" description="Basic and acidic residues" evidence="6">
    <location>
        <begin position="1270"/>
        <end position="1285"/>
    </location>
</feature>
<dbReference type="PROSITE" id="PS51893">
    <property type="entry name" value="AKAP_CAM_BD"/>
    <property type="match status" value="2"/>
</dbReference>
<dbReference type="GO" id="GO:0007165">
    <property type="term" value="P:signal transduction"/>
    <property type="evidence" value="ECO:0007669"/>
    <property type="project" value="TreeGrafter"/>
</dbReference>
<feature type="region of interest" description="Disordered" evidence="6">
    <location>
        <begin position="174"/>
        <end position="212"/>
    </location>
</feature>
<dbReference type="InterPro" id="IPR001573">
    <property type="entry name" value="AKAP_WSK"/>
</dbReference>
<evidence type="ECO:0000256" key="3">
    <source>
        <dbReference type="ARBA" id="ARBA00022860"/>
    </source>
</evidence>
<feature type="compositionally biased region" description="Basic and acidic residues" evidence="6">
    <location>
        <begin position="351"/>
        <end position="365"/>
    </location>
</feature>
<reference evidence="8" key="2">
    <citation type="submission" date="2025-09" db="UniProtKB">
        <authorList>
            <consortium name="Ensembl"/>
        </authorList>
    </citation>
    <scope>IDENTIFICATION</scope>
</reference>
<feature type="compositionally biased region" description="Polar residues" evidence="6">
    <location>
        <begin position="406"/>
        <end position="423"/>
    </location>
</feature>
<feature type="compositionally biased region" description="Basic residues" evidence="6">
    <location>
        <begin position="556"/>
        <end position="565"/>
    </location>
</feature>
<feature type="region of interest" description="Disordered" evidence="6">
    <location>
        <begin position="229"/>
        <end position="515"/>
    </location>
</feature>
<evidence type="ECO:0000256" key="2">
    <source>
        <dbReference type="ARBA" id="ARBA00022553"/>
    </source>
</evidence>
<feature type="compositionally biased region" description="Basic and acidic residues" evidence="6">
    <location>
        <begin position="1135"/>
        <end position="1144"/>
    </location>
</feature>
<keyword evidence="5" id="KW-0449">Lipoprotein</keyword>
<comment type="subcellular location">
    <subcellularLocation>
        <location evidence="1">Membrane</location>
        <topology evidence="1">Lipid-anchor</topology>
    </subcellularLocation>
</comment>
<dbReference type="GO" id="GO:0010739">
    <property type="term" value="P:positive regulation of protein kinase A signaling"/>
    <property type="evidence" value="ECO:0007669"/>
    <property type="project" value="InterPro"/>
</dbReference>
<feature type="compositionally biased region" description="Basic and acidic residues" evidence="6">
    <location>
        <begin position="276"/>
        <end position="288"/>
    </location>
</feature>
<feature type="compositionally biased region" description="Low complexity" evidence="6">
    <location>
        <begin position="331"/>
        <end position="341"/>
    </location>
</feature>
<dbReference type="STRING" id="43700.ENSMALP00000028690"/>
<evidence type="ECO:0000256" key="1">
    <source>
        <dbReference type="ARBA" id="ARBA00004635"/>
    </source>
</evidence>
<keyword evidence="3" id="KW-0112">Calmodulin-binding</keyword>
<feature type="compositionally biased region" description="Polar residues" evidence="6">
    <location>
        <begin position="290"/>
        <end position="312"/>
    </location>
</feature>
<proteinExistence type="predicted"/>
<feature type="compositionally biased region" description="Basic and acidic residues" evidence="6">
    <location>
        <begin position="1895"/>
        <end position="1905"/>
    </location>
</feature>
<evidence type="ECO:0000259" key="7">
    <source>
        <dbReference type="PROSITE" id="PS51893"/>
    </source>
</evidence>
<organism evidence="8 9">
    <name type="scientific">Monopterus albus</name>
    <name type="common">Swamp eel</name>
    <dbReference type="NCBI Taxonomy" id="43700"/>
    <lineage>
        <taxon>Eukaryota</taxon>
        <taxon>Metazoa</taxon>
        <taxon>Chordata</taxon>
        <taxon>Craniata</taxon>
        <taxon>Vertebrata</taxon>
        <taxon>Euteleostomi</taxon>
        <taxon>Actinopterygii</taxon>
        <taxon>Neopterygii</taxon>
        <taxon>Teleostei</taxon>
        <taxon>Neoteleostei</taxon>
        <taxon>Acanthomorphata</taxon>
        <taxon>Anabantaria</taxon>
        <taxon>Synbranchiformes</taxon>
        <taxon>Synbranchidae</taxon>
        <taxon>Monopterus</taxon>
    </lineage>
</organism>
<protein>
    <recommendedName>
        <fullName evidence="7">A kinase-anchoring proteins AKAP-5 and AKAP-12 calmodulin (CaM)-binding domain-containing protein</fullName>
    </recommendedName>
</protein>